<dbReference type="AlphaFoldDB" id="A0A1V4JFL1"/>
<accession>A0A1V4JFL1</accession>
<evidence type="ECO:0000313" key="1">
    <source>
        <dbReference type="EMBL" id="OPJ70993.1"/>
    </source>
</evidence>
<evidence type="ECO:0000313" key="2">
    <source>
        <dbReference type="Proteomes" id="UP000190648"/>
    </source>
</evidence>
<dbReference type="Proteomes" id="UP000190648">
    <property type="component" value="Unassembled WGS sequence"/>
</dbReference>
<organism evidence="1 2">
    <name type="scientific">Patagioenas fasciata monilis</name>
    <dbReference type="NCBI Taxonomy" id="372326"/>
    <lineage>
        <taxon>Eukaryota</taxon>
        <taxon>Metazoa</taxon>
        <taxon>Chordata</taxon>
        <taxon>Craniata</taxon>
        <taxon>Vertebrata</taxon>
        <taxon>Euteleostomi</taxon>
        <taxon>Archelosauria</taxon>
        <taxon>Archosauria</taxon>
        <taxon>Dinosauria</taxon>
        <taxon>Saurischia</taxon>
        <taxon>Theropoda</taxon>
        <taxon>Coelurosauria</taxon>
        <taxon>Aves</taxon>
        <taxon>Neognathae</taxon>
        <taxon>Neoaves</taxon>
        <taxon>Columbimorphae</taxon>
        <taxon>Columbiformes</taxon>
        <taxon>Columbidae</taxon>
        <taxon>Patagioenas</taxon>
    </lineage>
</organism>
<sequence length="115" mass="13302">MMVRRYLERSNKNLTYSFLYIQKKFYDKMVLQNGLELNPLPLASWILEGLKTTVRCLPAVTANTKVTDACGFTLKRTQEESINIDKSNQKKIWQKCIAVDVDMWSQSAKHKGLTN</sequence>
<name>A0A1V4JFL1_PATFA</name>
<keyword evidence="2" id="KW-1185">Reference proteome</keyword>
<proteinExistence type="predicted"/>
<gene>
    <name evidence="1" type="ORF">AV530_017312</name>
</gene>
<protein>
    <submittedName>
        <fullName evidence="1">Uncharacterized protein</fullName>
    </submittedName>
</protein>
<comment type="caution">
    <text evidence="1">The sequence shown here is derived from an EMBL/GenBank/DDBJ whole genome shotgun (WGS) entry which is preliminary data.</text>
</comment>
<dbReference type="EMBL" id="LSYS01007721">
    <property type="protein sequence ID" value="OPJ70993.1"/>
    <property type="molecule type" value="Genomic_DNA"/>
</dbReference>
<reference evidence="1 2" key="1">
    <citation type="submission" date="2016-02" db="EMBL/GenBank/DDBJ databases">
        <title>Band-tailed pigeon sequencing and assembly.</title>
        <authorList>
            <person name="Soares A.E."/>
            <person name="Novak B.J."/>
            <person name="Rice E.S."/>
            <person name="O'Connell B."/>
            <person name="Chang D."/>
            <person name="Weber S."/>
            <person name="Shapiro B."/>
        </authorList>
    </citation>
    <scope>NUCLEOTIDE SEQUENCE [LARGE SCALE GENOMIC DNA]</scope>
    <source>
        <strain evidence="1">BTP2013</strain>
        <tissue evidence="1">Blood</tissue>
    </source>
</reference>